<feature type="transmembrane region" description="Helical" evidence="5">
    <location>
        <begin position="317"/>
        <end position="341"/>
    </location>
</feature>
<dbReference type="PANTHER" id="PTHR42718">
    <property type="entry name" value="MAJOR FACILITATOR SUPERFAMILY MULTIDRUG TRANSPORTER MFSC"/>
    <property type="match status" value="1"/>
</dbReference>
<dbReference type="EMBL" id="MU006089">
    <property type="protein sequence ID" value="KAF2843677.1"/>
    <property type="molecule type" value="Genomic_DNA"/>
</dbReference>
<feature type="transmembrane region" description="Helical" evidence="5">
    <location>
        <begin position="361"/>
        <end position="385"/>
    </location>
</feature>
<dbReference type="GO" id="GO:0022857">
    <property type="term" value="F:transmembrane transporter activity"/>
    <property type="evidence" value="ECO:0007669"/>
    <property type="project" value="InterPro"/>
</dbReference>
<evidence type="ECO:0000313" key="6">
    <source>
        <dbReference type="EMBL" id="KAF2843677.1"/>
    </source>
</evidence>
<keyword evidence="7" id="KW-1185">Reference proteome</keyword>
<feature type="transmembrane region" description="Helical" evidence="5">
    <location>
        <begin position="108"/>
        <end position="132"/>
    </location>
</feature>
<evidence type="ECO:0000256" key="1">
    <source>
        <dbReference type="ARBA" id="ARBA00004141"/>
    </source>
</evidence>
<feature type="transmembrane region" description="Helical" evidence="5">
    <location>
        <begin position="166"/>
        <end position="183"/>
    </location>
</feature>
<feature type="transmembrane region" description="Helical" evidence="5">
    <location>
        <begin position="279"/>
        <end position="296"/>
    </location>
</feature>
<evidence type="ECO:0000256" key="2">
    <source>
        <dbReference type="ARBA" id="ARBA00022692"/>
    </source>
</evidence>
<feature type="transmembrane region" description="Helical" evidence="5">
    <location>
        <begin position="6"/>
        <end position="24"/>
    </location>
</feature>
<sequence>MTTSQITWITASSVLTSGSFILFFGKVADMFGRRIIFISNIFLFAVFALATGFSRDGITLDVLNGVMGFVCAATKPSRRKNYAFTCFSAGNPLGFMFSYIFSGIATQLFGWWAAFWLLAIIYLVVTIVACFYGPRGRHRETISDALTVGGIGSFSTGLRGWKTPHVLVFIVLGVLIMATFVWWECRFPYPPMPMKIWRDRDFSLLMMILLLGFVAFPPMTFFVALYLQKLSGYSALSTPMHMLPMAVSGIIMNIIAGLVGAPAYTIAFLLVAVQRSGDSYWAFTFPALAIVVIGADSELNVAKMYVLSSLPKSQQPIAGSIFQAITKIFVTVGHGVFTAVFRRVEENPATLGYYAHDSFEPYAATFWCTMVCTFISLLLVPFLTIKMQGHG</sequence>
<dbReference type="Proteomes" id="UP000799429">
    <property type="component" value="Unassembled WGS sequence"/>
</dbReference>
<evidence type="ECO:0000313" key="7">
    <source>
        <dbReference type="Proteomes" id="UP000799429"/>
    </source>
</evidence>
<dbReference type="Pfam" id="PF07690">
    <property type="entry name" value="MFS_1"/>
    <property type="match status" value="1"/>
</dbReference>
<reference evidence="6" key="1">
    <citation type="journal article" date="2020" name="Stud. Mycol.">
        <title>101 Dothideomycetes genomes: a test case for predicting lifestyles and emergence of pathogens.</title>
        <authorList>
            <person name="Haridas S."/>
            <person name="Albert R."/>
            <person name="Binder M."/>
            <person name="Bloem J."/>
            <person name="Labutti K."/>
            <person name="Salamov A."/>
            <person name="Andreopoulos B."/>
            <person name="Baker S."/>
            <person name="Barry K."/>
            <person name="Bills G."/>
            <person name="Bluhm B."/>
            <person name="Cannon C."/>
            <person name="Castanera R."/>
            <person name="Culley D."/>
            <person name="Daum C."/>
            <person name="Ezra D."/>
            <person name="Gonzalez J."/>
            <person name="Henrissat B."/>
            <person name="Kuo A."/>
            <person name="Liang C."/>
            <person name="Lipzen A."/>
            <person name="Lutzoni F."/>
            <person name="Magnuson J."/>
            <person name="Mondo S."/>
            <person name="Nolan M."/>
            <person name="Ohm R."/>
            <person name="Pangilinan J."/>
            <person name="Park H.-J."/>
            <person name="Ramirez L."/>
            <person name="Alfaro M."/>
            <person name="Sun H."/>
            <person name="Tritt A."/>
            <person name="Yoshinaga Y."/>
            <person name="Zwiers L.-H."/>
            <person name="Turgeon B."/>
            <person name="Goodwin S."/>
            <person name="Spatafora J."/>
            <person name="Crous P."/>
            <person name="Grigoriev I."/>
        </authorList>
    </citation>
    <scope>NUCLEOTIDE SEQUENCE</scope>
    <source>
        <strain evidence="6">CBS 101060</strain>
    </source>
</reference>
<feature type="transmembrane region" description="Helical" evidence="5">
    <location>
        <begin position="81"/>
        <end position="102"/>
    </location>
</feature>
<evidence type="ECO:0000256" key="3">
    <source>
        <dbReference type="ARBA" id="ARBA00022989"/>
    </source>
</evidence>
<name>A0A9P4SJJ3_9PEZI</name>
<dbReference type="OrthoDB" id="2985014at2759"/>
<dbReference type="InterPro" id="IPR036259">
    <property type="entry name" value="MFS_trans_sf"/>
</dbReference>
<keyword evidence="3 5" id="KW-1133">Transmembrane helix</keyword>
<keyword evidence="4 5" id="KW-0472">Membrane</keyword>
<evidence type="ECO:0000256" key="4">
    <source>
        <dbReference type="ARBA" id="ARBA00023136"/>
    </source>
</evidence>
<feature type="transmembrane region" description="Helical" evidence="5">
    <location>
        <begin position="203"/>
        <end position="227"/>
    </location>
</feature>
<feature type="transmembrane region" description="Helical" evidence="5">
    <location>
        <begin position="247"/>
        <end position="273"/>
    </location>
</feature>
<dbReference type="PANTHER" id="PTHR42718:SF23">
    <property type="entry name" value="MAJOR FACILITATOR SUPERFAMILY (MFS) PROFILE DOMAIN-CONTAINING PROTEIN"/>
    <property type="match status" value="1"/>
</dbReference>
<dbReference type="AlphaFoldDB" id="A0A9P4SJJ3"/>
<dbReference type="InterPro" id="IPR011701">
    <property type="entry name" value="MFS"/>
</dbReference>
<gene>
    <name evidence="6" type="ORF">M501DRAFT_1006175</name>
</gene>
<organism evidence="6 7">
    <name type="scientific">Patellaria atrata CBS 101060</name>
    <dbReference type="NCBI Taxonomy" id="1346257"/>
    <lineage>
        <taxon>Eukaryota</taxon>
        <taxon>Fungi</taxon>
        <taxon>Dikarya</taxon>
        <taxon>Ascomycota</taxon>
        <taxon>Pezizomycotina</taxon>
        <taxon>Dothideomycetes</taxon>
        <taxon>Dothideomycetes incertae sedis</taxon>
        <taxon>Patellariales</taxon>
        <taxon>Patellariaceae</taxon>
        <taxon>Patellaria</taxon>
    </lineage>
</organism>
<evidence type="ECO:0000256" key="5">
    <source>
        <dbReference type="SAM" id="Phobius"/>
    </source>
</evidence>
<keyword evidence="2 5" id="KW-0812">Transmembrane</keyword>
<feature type="transmembrane region" description="Helical" evidence="5">
    <location>
        <begin position="31"/>
        <end position="51"/>
    </location>
</feature>
<dbReference type="SUPFAM" id="SSF103473">
    <property type="entry name" value="MFS general substrate transporter"/>
    <property type="match status" value="1"/>
</dbReference>
<accession>A0A9P4SJJ3</accession>
<dbReference type="GO" id="GO:0016020">
    <property type="term" value="C:membrane"/>
    <property type="evidence" value="ECO:0007669"/>
    <property type="project" value="UniProtKB-SubCell"/>
</dbReference>
<feature type="transmembrane region" description="Helical" evidence="5">
    <location>
        <begin position="57"/>
        <end position="74"/>
    </location>
</feature>
<protein>
    <submittedName>
        <fullName evidence="6">MFS general substrate transporter</fullName>
    </submittedName>
</protein>
<proteinExistence type="predicted"/>
<comment type="caution">
    <text evidence="6">The sequence shown here is derived from an EMBL/GenBank/DDBJ whole genome shotgun (WGS) entry which is preliminary data.</text>
</comment>
<comment type="subcellular location">
    <subcellularLocation>
        <location evidence="1">Membrane</location>
        <topology evidence="1">Multi-pass membrane protein</topology>
    </subcellularLocation>
</comment>
<dbReference type="Gene3D" id="1.20.1250.20">
    <property type="entry name" value="MFS general substrate transporter like domains"/>
    <property type="match status" value="1"/>
</dbReference>